<keyword evidence="2" id="KW-1185">Reference proteome</keyword>
<dbReference type="Proteomes" id="UP001152300">
    <property type="component" value="Unassembled WGS sequence"/>
</dbReference>
<proteinExistence type="predicted"/>
<dbReference type="AlphaFoldDB" id="A0A9X0AIJ2"/>
<accession>A0A9X0AIJ2</accession>
<comment type="caution">
    <text evidence="1">The sequence shown here is derived from an EMBL/GenBank/DDBJ whole genome shotgun (WGS) entry which is preliminary data.</text>
</comment>
<sequence>MDINRTKSEDWKTLLNSSNSVYSKTYPWKINSKIGIPENTKRNLINALFQLKIDMDTSNPTYTDSESHQTTIVDTEKENPLFTFCLVVIYTNQKEKYSKKITLPLSSP</sequence>
<evidence type="ECO:0000313" key="1">
    <source>
        <dbReference type="EMBL" id="KAJ8063441.1"/>
    </source>
</evidence>
<protein>
    <submittedName>
        <fullName evidence="1">Uncharacterized protein</fullName>
    </submittedName>
</protein>
<evidence type="ECO:0000313" key="2">
    <source>
        <dbReference type="Proteomes" id="UP001152300"/>
    </source>
</evidence>
<name>A0A9X0AIJ2_9HELO</name>
<reference evidence="1" key="1">
    <citation type="submission" date="2022-11" db="EMBL/GenBank/DDBJ databases">
        <title>Genome Resource of Sclerotinia nivalis Strain SnTB1, a Plant Pathogen Isolated from American Ginseng.</title>
        <authorList>
            <person name="Fan S."/>
        </authorList>
    </citation>
    <scope>NUCLEOTIDE SEQUENCE</scope>
    <source>
        <strain evidence="1">SnTB1</strain>
    </source>
</reference>
<gene>
    <name evidence="1" type="ORF">OCU04_008659</name>
</gene>
<organism evidence="1 2">
    <name type="scientific">Sclerotinia nivalis</name>
    <dbReference type="NCBI Taxonomy" id="352851"/>
    <lineage>
        <taxon>Eukaryota</taxon>
        <taxon>Fungi</taxon>
        <taxon>Dikarya</taxon>
        <taxon>Ascomycota</taxon>
        <taxon>Pezizomycotina</taxon>
        <taxon>Leotiomycetes</taxon>
        <taxon>Helotiales</taxon>
        <taxon>Sclerotiniaceae</taxon>
        <taxon>Sclerotinia</taxon>
    </lineage>
</organism>
<dbReference type="EMBL" id="JAPEIS010000009">
    <property type="protein sequence ID" value="KAJ8063441.1"/>
    <property type="molecule type" value="Genomic_DNA"/>
</dbReference>